<name>A0ABX2LSL9_9STAP</name>
<dbReference type="InterPro" id="IPR053380">
    <property type="entry name" value="SbcCD_Nuclease_C"/>
</dbReference>
<dbReference type="InterPro" id="IPR027417">
    <property type="entry name" value="P-loop_NTPase"/>
</dbReference>
<evidence type="ECO:0000259" key="14">
    <source>
        <dbReference type="Pfam" id="PF13476"/>
    </source>
</evidence>
<comment type="similarity">
    <text evidence="1">Belongs to the SMC family. SbcC subfamily.</text>
</comment>
<gene>
    <name evidence="15" type="ORF">HUN84_04210</name>
</gene>
<evidence type="ECO:0000313" key="15">
    <source>
        <dbReference type="EMBL" id="NUI81962.1"/>
    </source>
</evidence>
<dbReference type="RefSeq" id="WP_053029402.1">
    <property type="nucleotide sequence ID" value="NZ_CUEE01000002.1"/>
</dbReference>
<evidence type="ECO:0000256" key="11">
    <source>
        <dbReference type="ARBA" id="ARBA00023054"/>
    </source>
</evidence>
<keyword evidence="6" id="KW-0547">Nucleotide-binding</keyword>
<protein>
    <recommendedName>
        <fullName evidence="3">Nuclease SbcCD subunit C</fullName>
    </recommendedName>
</protein>
<evidence type="ECO:0000256" key="1">
    <source>
        <dbReference type="ARBA" id="ARBA00006930"/>
    </source>
</evidence>
<evidence type="ECO:0000256" key="2">
    <source>
        <dbReference type="ARBA" id="ARBA00011322"/>
    </source>
</evidence>
<dbReference type="Gene3D" id="3.40.50.300">
    <property type="entry name" value="P-loop containing nucleotide triphosphate hydrolases"/>
    <property type="match status" value="2"/>
</dbReference>
<evidence type="ECO:0000256" key="12">
    <source>
        <dbReference type="ARBA" id="ARBA00023172"/>
    </source>
</evidence>
<feature type="coiled-coil region" evidence="13">
    <location>
        <begin position="594"/>
        <end position="631"/>
    </location>
</feature>
<keyword evidence="11 13" id="KW-0175">Coiled coil</keyword>
<dbReference type="Proteomes" id="UP000610527">
    <property type="component" value="Unassembled WGS sequence"/>
</dbReference>
<evidence type="ECO:0000256" key="4">
    <source>
        <dbReference type="ARBA" id="ARBA00022705"/>
    </source>
</evidence>
<organism evidence="15 16">
    <name type="scientific">Staphylococcus borealis</name>
    <dbReference type="NCBI Taxonomy" id="2742203"/>
    <lineage>
        <taxon>Bacteria</taxon>
        <taxon>Bacillati</taxon>
        <taxon>Bacillota</taxon>
        <taxon>Bacilli</taxon>
        <taxon>Bacillales</taxon>
        <taxon>Staphylococcaceae</taxon>
        <taxon>Staphylococcus</taxon>
    </lineage>
</organism>
<evidence type="ECO:0000256" key="7">
    <source>
        <dbReference type="ARBA" id="ARBA00022759"/>
    </source>
</evidence>
<feature type="coiled-coil region" evidence="13">
    <location>
        <begin position="672"/>
        <end position="773"/>
    </location>
</feature>
<evidence type="ECO:0000256" key="6">
    <source>
        <dbReference type="ARBA" id="ARBA00022741"/>
    </source>
</evidence>
<comment type="subunit">
    <text evidence="2">Heterodimer of SbcC and SbcD.</text>
</comment>
<evidence type="ECO:0000256" key="9">
    <source>
        <dbReference type="ARBA" id="ARBA00022839"/>
    </source>
</evidence>
<keyword evidence="16" id="KW-1185">Reference proteome</keyword>
<feature type="coiled-coil region" evidence="13">
    <location>
        <begin position="418"/>
        <end position="503"/>
    </location>
</feature>
<sequence>MRPSKLILNNFGPFIHEVIDFQQINKEQLFLISGKTGSGKTMLFDAIVYALFGKASTEGRNEGELRSHFADGKSPMSVEYEFNINDKKFKIYRQAGFVKDGNSSPTAGKLDVFEFDEDSQSYELRESKISSGNSYIKELLGINAEQFRQLFILPQGEFKKFLVSNSSDKQSILRTLFNSIRFEEMQNLLMNQVKDEKKQIESRYDQIQMLWDDVETFEDDTLIQFKDLNSMQTKEIVNAIPQFEQVGQRLDEEYEHLKLQHYESLESIKRKIESNHNLIDSLKELERNKNEKIQLEKNKAYIEELKSELHKIMEVKPLSHLYDQKNAKEQKLKDTQQKLNTILKYLEELNANLKKLQKEQNNLNEQSEMVSGKTAYVEKTKQFYMNLNKYQKAFEEIKQNDAHLKSNHQTQEENRGLINNLNKEIAQIDVSSENIEKLNQVIFELKMSYDKKMALKQNKDKFQLLNQKYNETEIKISKVKEQISDLKVELEKIDKTNIDLNDKQTFIQEIQNALHVGDTCPICGNEIESLNEHINFNEIARNQSLIKNVNNDLNSKVNELTKLETTSEHISKQMNELEFNEDEINDIGEIEVQLTVKSKEKENLQLQLKELEQLKKELEKQKDIYHSLQIKHEKLQSLKQYYETLILDFKDNTDYEDISNFEQCYMQYDQIVSEYVTKKETLESELNQTKQQIEIESNNLNNNQQGIEELKQELNDYSDKINQEMERIGLNSYEDVASLLAKLNSKEQIEMKIKQYEQDHQKFTLEIERLSNITKGQVPEAVDQLDATKTEIERKYNHYMEMSATVQYKVQSNKEKFNSITNHINYLDKELKEQQEIFELSEVLSGKNSKKLTLENYVLIYYLERIIHQANIRLERMSGERYQLKRRESISHGYSGLEIEVFDFHSNKSRHISSLSGGETFQASLALALGLSEVVQQESGGITLESMFIDEGFGTLDQETLETALDTIVKLKTTGRMVGIISHVSELKQRIPLILEVTSNQYQSQTRFKWN</sequence>
<dbReference type="GeneID" id="74185828"/>
<keyword evidence="10" id="KW-0067">ATP-binding</keyword>
<dbReference type="PANTHER" id="PTHR32114">
    <property type="entry name" value="ABC TRANSPORTER ABCH.3"/>
    <property type="match status" value="1"/>
</dbReference>
<evidence type="ECO:0000256" key="10">
    <source>
        <dbReference type="ARBA" id="ARBA00022840"/>
    </source>
</evidence>
<accession>A0ABX2LSL9</accession>
<keyword evidence="8" id="KW-0378">Hydrolase</keyword>
<evidence type="ECO:0000256" key="5">
    <source>
        <dbReference type="ARBA" id="ARBA00022722"/>
    </source>
</evidence>
<dbReference type="InterPro" id="IPR038729">
    <property type="entry name" value="Rad50/SbcC_AAA"/>
</dbReference>
<keyword evidence="7" id="KW-0255">Endonuclease</keyword>
<dbReference type="PANTHER" id="PTHR32114:SF2">
    <property type="entry name" value="ABC TRANSPORTER ABCH.3"/>
    <property type="match status" value="1"/>
</dbReference>
<evidence type="ECO:0000313" key="16">
    <source>
        <dbReference type="Proteomes" id="UP000610527"/>
    </source>
</evidence>
<dbReference type="EMBL" id="JABVEG010000002">
    <property type="protein sequence ID" value="NUI81962.1"/>
    <property type="molecule type" value="Genomic_DNA"/>
</dbReference>
<reference evidence="15 16" key="1">
    <citation type="submission" date="2020-06" db="EMBL/GenBank/DDBJ databases">
        <title>Staphylococcus borealis sp. nov. -A novel member of the Staphylococcaceae family isolated from skin and blood in humans.</title>
        <authorList>
            <person name="Pain M."/>
            <person name="Wolden R."/>
            <person name="Jaen-Luchoro D."/>
            <person name="Salva-Serra F."/>
            <person name="Iglesias B.P."/>
            <person name="Karlsson R."/>
            <person name="Klingenberg C."/>
            <person name="Cavanagh J.P."/>
        </authorList>
    </citation>
    <scope>NUCLEOTIDE SEQUENCE [LARGE SCALE GENOMIC DNA]</scope>
    <source>
        <strain evidence="15 16">58-22</strain>
    </source>
</reference>
<evidence type="ECO:0000256" key="13">
    <source>
        <dbReference type="SAM" id="Coils"/>
    </source>
</evidence>
<keyword evidence="12" id="KW-0233">DNA recombination</keyword>
<keyword evidence="9" id="KW-0269">Exonuclease</keyword>
<dbReference type="NCBIfam" id="NF041751">
    <property type="entry name" value="sbcc_Staph"/>
    <property type="match status" value="1"/>
</dbReference>
<comment type="caution">
    <text evidence="15">The sequence shown here is derived from an EMBL/GenBank/DDBJ whole genome shotgun (WGS) entry which is preliminary data.</text>
</comment>
<dbReference type="SUPFAM" id="SSF52540">
    <property type="entry name" value="P-loop containing nucleoside triphosphate hydrolases"/>
    <property type="match status" value="1"/>
</dbReference>
<keyword evidence="5" id="KW-0540">Nuclease</keyword>
<proteinExistence type="inferred from homology"/>
<evidence type="ECO:0000256" key="8">
    <source>
        <dbReference type="ARBA" id="ARBA00022801"/>
    </source>
</evidence>
<dbReference type="Pfam" id="PF13558">
    <property type="entry name" value="SbcC_Walker_B"/>
    <property type="match status" value="1"/>
</dbReference>
<evidence type="ECO:0000256" key="3">
    <source>
        <dbReference type="ARBA" id="ARBA00013368"/>
    </source>
</evidence>
<feature type="domain" description="Rad50/SbcC-type AAA" evidence="14">
    <location>
        <begin position="5"/>
        <end position="215"/>
    </location>
</feature>
<feature type="coiled-coil region" evidence="13">
    <location>
        <begin position="268"/>
        <end position="373"/>
    </location>
</feature>
<dbReference type="Pfam" id="PF13476">
    <property type="entry name" value="AAA_23"/>
    <property type="match status" value="1"/>
</dbReference>
<keyword evidence="4" id="KW-0235">DNA replication</keyword>